<evidence type="ECO:0000256" key="1">
    <source>
        <dbReference type="SAM" id="Phobius"/>
    </source>
</evidence>
<feature type="transmembrane region" description="Helical" evidence="1">
    <location>
        <begin position="37"/>
        <end position="56"/>
    </location>
</feature>
<gene>
    <name evidence="2" type="ORF">METZ01_LOCUS172126</name>
</gene>
<sequence length="97" mass="11498">MTPPSIDIDDTVGIDKLVHLLMFFITMIWFVNITSNPYWNVVGCLLVFYALILEWMQMQFFPARSFEWLDWFADFLGVVVSISLWRFLTNKFFNSSV</sequence>
<dbReference type="EMBL" id="UINC01032127">
    <property type="protein sequence ID" value="SVB19272.1"/>
    <property type="molecule type" value="Genomic_DNA"/>
</dbReference>
<evidence type="ECO:0000313" key="2">
    <source>
        <dbReference type="EMBL" id="SVB19272.1"/>
    </source>
</evidence>
<keyword evidence="1" id="KW-0812">Transmembrane</keyword>
<protein>
    <submittedName>
        <fullName evidence="2">Uncharacterized protein</fullName>
    </submittedName>
</protein>
<keyword evidence="1" id="KW-1133">Transmembrane helix</keyword>
<feature type="transmembrane region" description="Helical" evidence="1">
    <location>
        <begin position="12"/>
        <end position="31"/>
    </location>
</feature>
<dbReference type="AlphaFoldDB" id="A0A382C0G9"/>
<dbReference type="NCBIfam" id="NF037970">
    <property type="entry name" value="vanZ_1"/>
    <property type="match status" value="1"/>
</dbReference>
<accession>A0A382C0G9</accession>
<keyword evidence="1" id="KW-0472">Membrane</keyword>
<reference evidence="2" key="1">
    <citation type="submission" date="2018-05" db="EMBL/GenBank/DDBJ databases">
        <authorList>
            <person name="Lanie J.A."/>
            <person name="Ng W.-L."/>
            <person name="Kazmierczak K.M."/>
            <person name="Andrzejewski T.M."/>
            <person name="Davidsen T.M."/>
            <person name="Wayne K.J."/>
            <person name="Tettelin H."/>
            <person name="Glass J.I."/>
            <person name="Rusch D."/>
            <person name="Podicherti R."/>
            <person name="Tsui H.-C.T."/>
            <person name="Winkler M.E."/>
        </authorList>
    </citation>
    <scope>NUCLEOTIDE SEQUENCE</scope>
</reference>
<name>A0A382C0G9_9ZZZZ</name>
<organism evidence="2">
    <name type="scientific">marine metagenome</name>
    <dbReference type="NCBI Taxonomy" id="408172"/>
    <lineage>
        <taxon>unclassified sequences</taxon>
        <taxon>metagenomes</taxon>
        <taxon>ecological metagenomes</taxon>
    </lineage>
</organism>
<feature type="transmembrane region" description="Helical" evidence="1">
    <location>
        <begin position="68"/>
        <end position="88"/>
    </location>
</feature>
<proteinExistence type="predicted"/>